<protein>
    <submittedName>
        <fullName evidence="6">Signal peptide peptidase SppA</fullName>
    </submittedName>
</protein>
<evidence type="ECO:0000259" key="5">
    <source>
        <dbReference type="Pfam" id="PF01343"/>
    </source>
</evidence>
<accession>A0A932ZVW6</accession>
<dbReference type="InterPro" id="IPR004635">
    <property type="entry name" value="Pept_S49_SppA"/>
</dbReference>
<dbReference type="PANTHER" id="PTHR42987:SF7">
    <property type="entry name" value="SIGNAL PEPTIDE PEPTIDASE SPPA-RELATED"/>
    <property type="match status" value="1"/>
</dbReference>
<reference evidence="6" key="1">
    <citation type="submission" date="2020-07" db="EMBL/GenBank/DDBJ databases">
        <title>Huge and variable diversity of episymbiotic CPR bacteria and DPANN archaea in groundwater ecosystems.</title>
        <authorList>
            <person name="He C.Y."/>
            <person name="Keren R."/>
            <person name="Whittaker M."/>
            <person name="Farag I.F."/>
            <person name="Doudna J."/>
            <person name="Cate J.H.D."/>
            <person name="Banfield J.F."/>
        </authorList>
    </citation>
    <scope>NUCLEOTIDE SEQUENCE</scope>
    <source>
        <strain evidence="6">NC_groundwater_1370_Ag_S-0.2um_69_93</strain>
    </source>
</reference>
<gene>
    <name evidence="6" type="primary">sppA</name>
    <name evidence="6" type="ORF">HY618_08705</name>
</gene>
<name>A0A932ZVW6_UNCTE</name>
<dbReference type="NCBIfam" id="TIGR00706">
    <property type="entry name" value="SppA_dom"/>
    <property type="match status" value="1"/>
</dbReference>
<dbReference type="Gene3D" id="6.20.330.10">
    <property type="match status" value="1"/>
</dbReference>
<evidence type="ECO:0000256" key="3">
    <source>
        <dbReference type="ARBA" id="ARBA00022801"/>
    </source>
</evidence>
<dbReference type="SUPFAM" id="SSF52096">
    <property type="entry name" value="ClpP/crotonase"/>
    <property type="match status" value="1"/>
</dbReference>
<dbReference type="GO" id="GO:0006508">
    <property type="term" value="P:proteolysis"/>
    <property type="evidence" value="ECO:0007669"/>
    <property type="project" value="UniProtKB-KW"/>
</dbReference>
<keyword evidence="4" id="KW-0720">Serine protease</keyword>
<dbReference type="Proteomes" id="UP000752292">
    <property type="component" value="Unassembled WGS sequence"/>
</dbReference>
<evidence type="ECO:0000256" key="1">
    <source>
        <dbReference type="ARBA" id="ARBA00008683"/>
    </source>
</evidence>
<feature type="domain" description="Peptidase S49" evidence="5">
    <location>
        <begin position="102"/>
        <end position="250"/>
    </location>
</feature>
<evidence type="ECO:0000256" key="2">
    <source>
        <dbReference type="ARBA" id="ARBA00022670"/>
    </source>
</evidence>
<evidence type="ECO:0000313" key="6">
    <source>
        <dbReference type="EMBL" id="MBI4252525.1"/>
    </source>
</evidence>
<keyword evidence="3" id="KW-0378">Hydrolase</keyword>
<dbReference type="InterPro" id="IPR002142">
    <property type="entry name" value="Peptidase_S49"/>
</dbReference>
<comment type="similarity">
    <text evidence="1">Belongs to the peptidase S49 family.</text>
</comment>
<organism evidence="6 7">
    <name type="scientific">Tectimicrobiota bacterium</name>
    <dbReference type="NCBI Taxonomy" id="2528274"/>
    <lineage>
        <taxon>Bacteria</taxon>
        <taxon>Pseudomonadati</taxon>
        <taxon>Nitrospinota/Tectimicrobiota group</taxon>
        <taxon>Candidatus Tectimicrobiota</taxon>
    </lineage>
</organism>
<evidence type="ECO:0000313" key="7">
    <source>
        <dbReference type="Proteomes" id="UP000752292"/>
    </source>
</evidence>
<dbReference type="Pfam" id="PF01343">
    <property type="entry name" value="Peptidase_S49"/>
    <property type="match status" value="1"/>
</dbReference>
<dbReference type="EMBL" id="JACQRX010000380">
    <property type="protein sequence ID" value="MBI4252525.1"/>
    <property type="molecule type" value="Genomic_DNA"/>
</dbReference>
<proteinExistence type="inferred from homology"/>
<comment type="caution">
    <text evidence="6">The sequence shown here is derived from an EMBL/GenBank/DDBJ whole genome shotgun (WGS) entry which is preliminary data.</text>
</comment>
<dbReference type="Gene3D" id="3.90.226.10">
    <property type="entry name" value="2-enoyl-CoA Hydratase, Chain A, domain 1"/>
    <property type="match status" value="1"/>
</dbReference>
<sequence>MRRRLPLGVLLSVLAFLAVAAGVWGLSQILVRSLLLEPETDGASRAVGVLRIQGGIFDARGTVGALERLAKRPEVKAVLIRIESPGGAVAPTQEIYEEVLRLRRSGLKVVASMGGVAASGGYYVAAAADKIYANPGTITGSIGVVMVLPNVERVLGAVGLQVNVIKSGPGKDVASPFRAMTDRDREILQRVVDDTYSQFVRAVAEGRKMPGEKVRELADGSIFSGERAKELGLVDALGTERDAVMEAARLGGIPGEPRLIEMRPETGFWGLLSGMARSWTGWLGVDGTRFLGDAPAVLEYMWRLS</sequence>
<dbReference type="GO" id="GO:0008236">
    <property type="term" value="F:serine-type peptidase activity"/>
    <property type="evidence" value="ECO:0007669"/>
    <property type="project" value="UniProtKB-KW"/>
</dbReference>
<keyword evidence="2" id="KW-0645">Protease</keyword>
<dbReference type="PANTHER" id="PTHR42987">
    <property type="entry name" value="PEPTIDASE S49"/>
    <property type="match status" value="1"/>
</dbReference>
<dbReference type="InterPro" id="IPR047272">
    <property type="entry name" value="S49_SppA_C"/>
</dbReference>
<dbReference type="CDD" id="cd07023">
    <property type="entry name" value="S49_Sppa_N_C"/>
    <property type="match status" value="1"/>
</dbReference>
<evidence type="ECO:0000256" key="4">
    <source>
        <dbReference type="ARBA" id="ARBA00022825"/>
    </source>
</evidence>
<dbReference type="InterPro" id="IPR029045">
    <property type="entry name" value="ClpP/crotonase-like_dom_sf"/>
</dbReference>
<dbReference type="AlphaFoldDB" id="A0A932ZVW6"/>